<sequence length="69" mass="7840">MWSGHHAPVSNVPGFKGDHDMPIGLSLVAPRYRGRHLLEVGKAVSKIFEAEEVGGRLLCKGRRWRQYRE</sequence>
<dbReference type="HOGENOM" id="CLU_2960814_0_0_1"/>
<evidence type="ECO:0000313" key="1">
    <source>
        <dbReference type="EMBL" id="EXK25767.1"/>
    </source>
</evidence>
<proteinExistence type="predicted"/>
<dbReference type="InterPro" id="IPR036928">
    <property type="entry name" value="AS_sf"/>
</dbReference>
<dbReference type="EMBL" id="JH659383">
    <property type="protein sequence ID" value="EXK25767.1"/>
    <property type="molecule type" value="Genomic_DNA"/>
</dbReference>
<reference evidence="1" key="1">
    <citation type="submission" date="2012-04" db="EMBL/GenBank/DDBJ databases">
        <title>The Genome Sequence of Fusarium oxysporum melonis.</title>
        <authorList>
            <consortium name="The Broad Institute Genome Sequencing Platform"/>
            <person name="Ma L.-J."/>
            <person name="Gale L.R."/>
            <person name="Schwartz D.C."/>
            <person name="Zhou S."/>
            <person name="Corby-Kistler H."/>
            <person name="Young S.K."/>
            <person name="Zeng Q."/>
            <person name="Gargeya S."/>
            <person name="Fitzgerald M."/>
            <person name="Haas B."/>
            <person name="Abouelleil A."/>
            <person name="Alvarado L."/>
            <person name="Arachchi H.M."/>
            <person name="Berlin A."/>
            <person name="Brown A."/>
            <person name="Chapman S.B."/>
            <person name="Chen Z."/>
            <person name="Dunbar C."/>
            <person name="Freedman E."/>
            <person name="Gearin G."/>
            <person name="Goldberg J."/>
            <person name="Griggs A."/>
            <person name="Gujja S."/>
            <person name="Heiman D."/>
            <person name="Howarth C."/>
            <person name="Larson L."/>
            <person name="Lui A."/>
            <person name="MacDonald P.J.P."/>
            <person name="Montmayeur A."/>
            <person name="Murphy C."/>
            <person name="Neiman D."/>
            <person name="Pearson M."/>
            <person name="Priest M."/>
            <person name="Roberts A."/>
            <person name="Saif S."/>
            <person name="Shea T."/>
            <person name="Shenoy N."/>
            <person name="Sisk P."/>
            <person name="Stolte C."/>
            <person name="Sykes S."/>
            <person name="Wortman J."/>
            <person name="Nusbaum C."/>
            <person name="Birren B."/>
        </authorList>
    </citation>
    <scope>NUCLEOTIDE SEQUENCE</scope>
    <source>
        <strain evidence="1">26406</strain>
    </source>
</reference>
<dbReference type="Proteomes" id="UP000030703">
    <property type="component" value="Unassembled WGS sequence"/>
</dbReference>
<dbReference type="VEuPathDB" id="FungiDB:FOMG_17616"/>
<reference evidence="1" key="2">
    <citation type="submission" date="2012-05" db="EMBL/GenBank/DDBJ databases">
        <title>Annotation of the Genome Sequence of Fusarium oxysporum f. sp. melonis 26406.</title>
        <authorList>
            <consortium name="The Broad Institute Genomics Platform"/>
            <person name="Ma L.-J."/>
            <person name="Corby-Kistler H."/>
            <person name="Broz K."/>
            <person name="Gale L.R."/>
            <person name="Jonkers W."/>
            <person name="O'Donnell K."/>
            <person name="Ploetz R."/>
            <person name="Steinberg C."/>
            <person name="Schwartz D.C."/>
            <person name="VanEtten H."/>
            <person name="Zhou S."/>
            <person name="Young S.K."/>
            <person name="Zeng Q."/>
            <person name="Gargeya S."/>
            <person name="Fitzgerald M."/>
            <person name="Abouelleil A."/>
            <person name="Alvarado L."/>
            <person name="Chapman S.B."/>
            <person name="Gainer-Dewar J."/>
            <person name="Goldberg J."/>
            <person name="Griggs A."/>
            <person name="Gujja S."/>
            <person name="Hansen M."/>
            <person name="Howarth C."/>
            <person name="Imamovic A."/>
            <person name="Ireland A."/>
            <person name="Larimer J."/>
            <person name="McCowan C."/>
            <person name="Murphy C."/>
            <person name="Pearson M."/>
            <person name="Poon T.W."/>
            <person name="Priest M."/>
            <person name="Roberts A."/>
            <person name="Saif S."/>
            <person name="Shea T."/>
            <person name="Sykes S."/>
            <person name="Wortman J."/>
            <person name="Nusbaum C."/>
            <person name="Birren B."/>
        </authorList>
    </citation>
    <scope>NUCLEOTIDE SEQUENCE</scope>
    <source>
        <strain evidence="1">26406</strain>
    </source>
</reference>
<accession>W9ZAY5</accession>
<name>W9ZAY5_FUSOX</name>
<dbReference type="SUPFAM" id="SSF75304">
    <property type="entry name" value="Amidase signature (AS) enzymes"/>
    <property type="match status" value="1"/>
</dbReference>
<organism evidence="1">
    <name type="scientific">Fusarium oxysporum f. sp. melonis 26406</name>
    <dbReference type="NCBI Taxonomy" id="1089452"/>
    <lineage>
        <taxon>Eukaryota</taxon>
        <taxon>Fungi</taxon>
        <taxon>Dikarya</taxon>
        <taxon>Ascomycota</taxon>
        <taxon>Pezizomycotina</taxon>
        <taxon>Sordariomycetes</taxon>
        <taxon>Hypocreomycetidae</taxon>
        <taxon>Hypocreales</taxon>
        <taxon>Nectriaceae</taxon>
        <taxon>Fusarium</taxon>
        <taxon>Fusarium oxysporum species complex</taxon>
    </lineage>
</organism>
<dbReference type="AlphaFoldDB" id="W9ZAY5"/>
<protein>
    <submittedName>
        <fullName evidence="1">Amidase</fullName>
    </submittedName>
</protein>
<gene>
    <name evidence="1" type="ORF">FOMG_17616</name>
</gene>